<feature type="transmembrane region" description="Helical" evidence="6">
    <location>
        <begin position="1141"/>
        <end position="1163"/>
    </location>
</feature>
<evidence type="ECO:0000259" key="7">
    <source>
        <dbReference type="Pfam" id="PF13086"/>
    </source>
</evidence>
<keyword evidence="6" id="KW-0812">Transmembrane</keyword>
<evidence type="ECO:0008006" key="12">
    <source>
        <dbReference type="Google" id="ProtNLM"/>
    </source>
</evidence>
<dbReference type="PANTHER" id="PTHR10887:SF522">
    <property type="entry name" value="P-LOOP CONTAINING NUCLEOSIDE TRIPHOSPHATE HYDROLASES SUPERFAMILY PROTEIN"/>
    <property type="match status" value="1"/>
</dbReference>
<proteinExistence type="predicted"/>
<keyword evidence="6" id="KW-0472">Membrane</keyword>
<protein>
    <recommendedName>
        <fullName evidence="12">P-loop containing nucleoside triphosphate hydrolases superfamily protein</fullName>
    </recommendedName>
</protein>
<evidence type="ECO:0000259" key="9">
    <source>
        <dbReference type="Pfam" id="PF20073"/>
    </source>
</evidence>
<dbReference type="Pfam" id="PF13087">
    <property type="entry name" value="AAA_12"/>
    <property type="match status" value="1"/>
</dbReference>
<dbReference type="GO" id="GO:0005694">
    <property type="term" value="C:chromosome"/>
    <property type="evidence" value="ECO:0007669"/>
    <property type="project" value="UniProtKB-ARBA"/>
</dbReference>
<dbReference type="InterPro" id="IPR047187">
    <property type="entry name" value="SF1_C_Upf1"/>
</dbReference>
<evidence type="ECO:0000256" key="1">
    <source>
        <dbReference type="ARBA" id="ARBA00022741"/>
    </source>
</evidence>
<feature type="domain" description="DNA2/NAM7 helicase helicase" evidence="7">
    <location>
        <begin position="250"/>
        <end position="501"/>
    </location>
</feature>
<name>A0A8S0S882_OLEEU</name>
<dbReference type="InterPro" id="IPR041677">
    <property type="entry name" value="DNA2/NAM7_AAA_11"/>
</dbReference>
<dbReference type="PANTHER" id="PTHR10887">
    <property type="entry name" value="DNA2/NAM7 HELICASE FAMILY"/>
    <property type="match status" value="1"/>
</dbReference>
<dbReference type="SUPFAM" id="SSF52540">
    <property type="entry name" value="P-loop containing nucleoside triphosphate hydrolases"/>
    <property type="match status" value="1"/>
</dbReference>
<comment type="caution">
    <text evidence="10">The sequence shown here is derived from an EMBL/GenBank/DDBJ whole genome shotgun (WGS) entry which is preliminary data.</text>
</comment>
<evidence type="ECO:0000256" key="3">
    <source>
        <dbReference type="ARBA" id="ARBA00022806"/>
    </source>
</evidence>
<dbReference type="Pfam" id="PF13086">
    <property type="entry name" value="AAA_11"/>
    <property type="match status" value="2"/>
</dbReference>
<dbReference type="InterPro" id="IPR045529">
    <property type="entry name" value="DUF6469"/>
</dbReference>
<dbReference type="CDD" id="cd18808">
    <property type="entry name" value="SF1_C_Upf1"/>
    <property type="match status" value="1"/>
</dbReference>
<accession>A0A8S0S882</accession>
<feature type="domain" description="DNA2/NAM7 helicase helicase" evidence="7">
    <location>
        <begin position="624"/>
        <end position="694"/>
    </location>
</feature>
<keyword evidence="4" id="KW-0067">ATP-binding</keyword>
<feature type="region of interest" description="Disordered" evidence="5">
    <location>
        <begin position="467"/>
        <end position="500"/>
    </location>
</feature>
<keyword evidence="6" id="KW-1133">Transmembrane helix</keyword>
<dbReference type="Proteomes" id="UP000594638">
    <property type="component" value="Unassembled WGS sequence"/>
</dbReference>
<dbReference type="Gramene" id="OE9A032877T2">
    <property type="protein sequence ID" value="OE9A032877C2"/>
    <property type="gene ID" value="OE9A032877"/>
</dbReference>
<evidence type="ECO:0000256" key="2">
    <source>
        <dbReference type="ARBA" id="ARBA00022801"/>
    </source>
</evidence>
<dbReference type="InterPro" id="IPR045055">
    <property type="entry name" value="DNA2/NAM7-like"/>
</dbReference>
<evidence type="ECO:0000256" key="5">
    <source>
        <dbReference type="SAM" id="MobiDB-lite"/>
    </source>
</evidence>
<keyword evidence="2" id="KW-0378">Hydrolase</keyword>
<dbReference type="GO" id="GO:0016787">
    <property type="term" value="F:hydrolase activity"/>
    <property type="evidence" value="ECO:0007669"/>
    <property type="project" value="UniProtKB-KW"/>
</dbReference>
<evidence type="ECO:0000259" key="8">
    <source>
        <dbReference type="Pfam" id="PF13087"/>
    </source>
</evidence>
<organism evidence="10 11">
    <name type="scientific">Olea europaea subsp. europaea</name>
    <dbReference type="NCBI Taxonomy" id="158383"/>
    <lineage>
        <taxon>Eukaryota</taxon>
        <taxon>Viridiplantae</taxon>
        <taxon>Streptophyta</taxon>
        <taxon>Embryophyta</taxon>
        <taxon>Tracheophyta</taxon>
        <taxon>Spermatophyta</taxon>
        <taxon>Magnoliopsida</taxon>
        <taxon>eudicotyledons</taxon>
        <taxon>Gunneridae</taxon>
        <taxon>Pentapetalae</taxon>
        <taxon>asterids</taxon>
        <taxon>lamiids</taxon>
        <taxon>Lamiales</taxon>
        <taxon>Oleaceae</taxon>
        <taxon>Oleeae</taxon>
        <taxon>Olea</taxon>
    </lineage>
</organism>
<feature type="domain" description="DUF6469" evidence="9">
    <location>
        <begin position="106"/>
        <end position="200"/>
    </location>
</feature>
<dbReference type="OrthoDB" id="6513042at2759"/>
<dbReference type="Gene3D" id="3.40.50.300">
    <property type="entry name" value="P-loop containing nucleotide triphosphate hydrolases"/>
    <property type="match status" value="2"/>
</dbReference>
<dbReference type="EMBL" id="CACTIH010003992">
    <property type="protein sequence ID" value="CAA2988418.1"/>
    <property type="molecule type" value="Genomic_DNA"/>
</dbReference>
<evidence type="ECO:0000313" key="11">
    <source>
        <dbReference type="Proteomes" id="UP000594638"/>
    </source>
</evidence>
<evidence type="ECO:0000256" key="4">
    <source>
        <dbReference type="ARBA" id="ARBA00022840"/>
    </source>
</evidence>
<dbReference type="InterPro" id="IPR041679">
    <property type="entry name" value="DNA2/NAM7-like_C"/>
</dbReference>
<evidence type="ECO:0000256" key="6">
    <source>
        <dbReference type="SAM" id="Phobius"/>
    </source>
</evidence>
<sequence length="1182" mass="134877">MMGALEKKQKEAIGQGLINLVFSWSIGDVMNKDLYKNKVDRIPETFLSANQYFRSFINPLIEETHADLRSNFLSLNYAPLCEIFYVNLHKDFRLPNNLLYTITLRKLSDKEKDEAYEPEVGDLIALTDVKPKRVDDLDRPKRSYTIAVVQGMKDDGSFRIPILSSKPIVFEKAEGGKRDKLFAVYLTNLTTNIRIWQALHPNLTGENMKIFDSVLEVNAKAEENCTICSAEQNRSIHVSRLRNSIGTLGMDDSQEAAILNCIVTRECHHRNDVKLIWGPPGTGKTRTISSLLFALLRMKCRTLTCAPTNVAVIGVAKKLLSLLSGTLLFDTYGLGDVVLFGNGERMKIDDHEDLYDVFLDYRVSVLSRCLAPFSGWTAGIVSLTSLLEDPEEQYQQYMLKEKQKQEKDDGDASGDDDSEDQTDKIQNKWFGEGKGSGGKETETENGQMKDTLRKKYMKEILCTLRENKKKKSKQPEPSQKRSQLKCDERKDENKKMKEKERGEGVIQWTFEEFMIKKFDSLRMQVMLCAEGLYTHLPSSFMKLEVVKNMVKLLELLKALKTSIHDVSVSNEDLKQALNGKGETERRTKFSNLCITRLECLETLKFLCDGFSVPQFTEHYEIKFFCLQWARLIFCTASSSAKLRSGDMTPFELVIIDEAAQLKECESTIPLQLPGLRHAILVGDEKQLPAMVQSKICEKADFGRSLFERLVILGHRKQLLGVQYRMHPSISLFPNKEFYCKQIKDGPNVRERAYGRRFLKGNMFGSYSFIDLTSGKEQFDNRHSTRNMVEVFVIAEIVSNLHKESLSSKQKVRVGCLSPYKAQVSAIQQKLGKTYSTDADELFSVNIRSVDGFQGGEEDVIIMSTVRCNGNGSVGFLSNCQRANVALTRARYCLWILGNSSTLLKSGSVWKRLVQDSKNRGCFYNAFEDKNMNQAITSALVELGELNLLFDTNSSLFQMAKWKVCFTDEFSRSMSKIQHIDIRKEALSLLEKLSSGWRQLHKHEILNNLDGASSQFLELYDVKEPYKLIWTVDILRDNLNDIQVIKILDILPSSKVLTFAKKLDEQFGNYTFNYMSRCMCKQLEGNTVLPMTWPANTNAPSRSDPTHELASQLAKVSLQDEPGTSKRRYRVSVWTNYSTLELLFIFSHKFVIFMTISLFLFFFFMENRHGVREIAIGADLRVV</sequence>
<keyword evidence="3" id="KW-0347">Helicase</keyword>
<dbReference type="FunFam" id="3.40.50.300:FF:000326">
    <property type="entry name" value="P-loop containing nucleoside triphosphate hydrolase"/>
    <property type="match status" value="1"/>
</dbReference>
<dbReference type="GO" id="GO:0004386">
    <property type="term" value="F:helicase activity"/>
    <property type="evidence" value="ECO:0007669"/>
    <property type="project" value="UniProtKB-KW"/>
</dbReference>
<keyword evidence="1" id="KW-0547">Nucleotide-binding</keyword>
<dbReference type="AlphaFoldDB" id="A0A8S0S882"/>
<dbReference type="Pfam" id="PF20073">
    <property type="entry name" value="DUF6469"/>
    <property type="match status" value="1"/>
</dbReference>
<reference evidence="10 11" key="1">
    <citation type="submission" date="2019-12" db="EMBL/GenBank/DDBJ databases">
        <authorList>
            <person name="Alioto T."/>
            <person name="Alioto T."/>
            <person name="Gomez Garrido J."/>
        </authorList>
    </citation>
    <scope>NUCLEOTIDE SEQUENCE [LARGE SCALE GENOMIC DNA]</scope>
</reference>
<evidence type="ECO:0000313" key="10">
    <source>
        <dbReference type="EMBL" id="CAA2988418.1"/>
    </source>
</evidence>
<dbReference type="GO" id="GO:0005524">
    <property type="term" value="F:ATP binding"/>
    <property type="evidence" value="ECO:0007669"/>
    <property type="project" value="UniProtKB-KW"/>
</dbReference>
<feature type="compositionally biased region" description="Acidic residues" evidence="5">
    <location>
        <begin position="408"/>
        <end position="420"/>
    </location>
</feature>
<dbReference type="InterPro" id="IPR027417">
    <property type="entry name" value="P-loop_NTPase"/>
</dbReference>
<keyword evidence="11" id="KW-1185">Reference proteome</keyword>
<gene>
    <name evidence="10" type="ORF">OLEA9_A032877</name>
</gene>
<feature type="compositionally biased region" description="Basic and acidic residues" evidence="5">
    <location>
        <begin position="484"/>
        <end position="500"/>
    </location>
</feature>
<feature type="domain" description="DNA2/NAM7 helicase-like C-terminal" evidence="8">
    <location>
        <begin position="702"/>
        <end position="899"/>
    </location>
</feature>
<feature type="region of interest" description="Disordered" evidence="5">
    <location>
        <begin position="401"/>
        <end position="450"/>
    </location>
</feature>